<dbReference type="InterPro" id="IPR001251">
    <property type="entry name" value="CRAL-TRIO_dom"/>
</dbReference>
<dbReference type="OrthoDB" id="75724at2759"/>
<dbReference type="SUPFAM" id="SSF46938">
    <property type="entry name" value="CRAL/TRIO N-terminal domain"/>
    <property type="match status" value="1"/>
</dbReference>
<dbReference type="GO" id="GO:0016020">
    <property type="term" value="C:membrane"/>
    <property type="evidence" value="ECO:0007669"/>
    <property type="project" value="TreeGrafter"/>
</dbReference>
<reference evidence="2 3" key="1">
    <citation type="submission" date="2015-12" db="EMBL/GenBank/DDBJ databases">
        <title>The genome of Folsomia candida.</title>
        <authorList>
            <person name="Faddeeva A."/>
            <person name="Derks M.F."/>
            <person name="Anvar Y."/>
            <person name="Smit S."/>
            <person name="Van Straalen N."/>
            <person name="Roelofs D."/>
        </authorList>
    </citation>
    <scope>NUCLEOTIDE SEQUENCE [LARGE SCALE GENOMIC DNA]</scope>
    <source>
        <strain evidence="2 3">VU population</strain>
        <tissue evidence="2">Whole body</tissue>
    </source>
</reference>
<dbReference type="PROSITE" id="PS50191">
    <property type="entry name" value="CRAL_TRIO"/>
    <property type="match status" value="1"/>
</dbReference>
<evidence type="ECO:0000313" key="2">
    <source>
        <dbReference type="EMBL" id="OXA60294.1"/>
    </source>
</evidence>
<dbReference type="PANTHER" id="PTHR10174:SF130">
    <property type="entry name" value="ALPHA-TOCOPHEROL TRANSFER PROTEIN-LIKE"/>
    <property type="match status" value="1"/>
</dbReference>
<feature type="domain" description="CRAL-TRIO" evidence="1">
    <location>
        <begin position="75"/>
        <end position="240"/>
    </location>
</feature>
<dbReference type="Pfam" id="PF00650">
    <property type="entry name" value="CRAL_TRIO"/>
    <property type="match status" value="1"/>
</dbReference>
<dbReference type="Gene3D" id="1.20.5.1200">
    <property type="entry name" value="Alpha-tocopherol transfer"/>
    <property type="match status" value="1"/>
</dbReference>
<accession>A0A226ETA2</accession>
<dbReference type="InterPro" id="IPR036865">
    <property type="entry name" value="CRAL-TRIO_dom_sf"/>
</dbReference>
<gene>
    <name evidence="2" type="ORF">Fcan01_04266</name>
</gene>
<dbReference type="EMBL" id="LNIX01000002">
    <property type="protein sequence ID" value="OXA60294.1"/>
    <property type="molecule type" value="Genomic_DNA"/>
</dbReference>
<dbReference type="PRINTS" id="PR00180">
    <property type="entry name" value="CRETINALDHBP"/>
</dbReference>
<sequence length="270" mass="31470">MGSCRNKRSSEVECLKALKKLKEGDEKLRGCQLSDEFLLRFVRGKNCDSKSAFETLKNYAHIRRDKYRHLFANYHPSTVRHVFDSGMIRVLKHRDDFGRPVFVMRTDSWDVTEISINDILITTLLILEELLYSKETQEKGVVIIRDYDKFGLSHMRLCTLGEIKKACTIFVNSFPCKYKAAHIIRNSYFFHCLLSMAKPFMPSKLRDRFFVHGWNMDSLYAHVSPDVLPEFLGGRLSEEDAWDTSLEERIFKNDENFRNVNSNFITGGSL</sequence>
<dbReference type="SMART" id="SM00516">
    <property type="entry name" value="SEC14"/>
    <property type="match status" value="1"/>
</dbReference>
<dbReference type="InterPro" id="IPR036273">
    <property type="entry name" value="CRAL/TRIO_N_dom_sf"/>
</dbReference>
<protein>
    <submittedName>
        <fullName evidence="2">Retinaldehyde-binding protein 1</fullName>
    </submittedName>
</protein>
<dbReference type="Gene3D" id="3.40.525.10">
    <property type="entry name" value="CRAL-TRIO lipid binding domain"/>
    <property type="match status" value="1"/>
</dbReference>
<proteinExistence type="predicted"/>
<organism evidence="2 3">
    <name type="scientific">Folsomia candida</name>
    <name type="common">Springtail</name>
    <dbReference type="NCBI Taxonomy" id="158441"/>
    <lineage>
        <taxon>Eukaryota</taxon>
        <taxon>Metazoa</taxon>
        <taxon>Ecdysozoa</taxon>
        <taxon>Arthropoda</taxon>
        <taxon>Hexapoda</taxon>
        <taxon>Collembola</taxon>
        <taxon>Entomobryomorpha</taxon>
        <taxon>Isotomoidea</taxon>
        <taxon>Isotomidae</taxon>
        <taxon>Proisotominae</taxon>
        <taxon>Folsomia</taxon>
    </lineage>
</organism>
<dbReference type="Proteomes" id="UP000198287">
    <property type="component" value="Unassembled WGS sequence"/>
</dbReference>
<keyword evidence="3" id="KW-1185">Reference proteome</keyword>
<comment type="caution">
    <text evidence="2">The sequence shown here is derived from an EMBL/GenBank/DDBJ whole genome shotgun (WGS) entry which is preliminary data.</text>
</comment>
<name>A0A226ETA2_FOLCA</name>
<dbReference type="CDD" id="cd00170">
    <property type="entry name" value="SEC14"/>
    <property type="match status" value="1"/>
</dbReference>
<dbReference type="AlphaFoldDB" id="A0A226ETA2"/>
<dbReference type="OMA" id="HRALMLC"/>
<dbReference type="GO" id="GO:1902936">
    <property type="term" value="F:phosphatidylinositol bisphosphate binding"/>
    <property type="evidence" value="ECO:0007669"/>
    <property type="project" value="TreeGrafter"/>
</dbReference>
<evidence type="ECO:0000313" key="3">
    <source>
        <dbReference type="Proteomes" id="UP000198287"/>
    </source>
</evidence>
<dbReference type="Gene3D" id="1.10.8.20">
    <property type="entry name" value="N-terminal domain of phosphatidylinositol transfer protein sec14p"/>
    <property type="match status" value="1"/>
</dbReference>
<evidence type="ECO:0000259" key="1">
    <source>
        <dbReference type="PROSITE" id="PS50191"/>
    </source>
</evidence>
<dbReference type="SUPFAM" id="SSF52087">
    <property type="entry name" value="CRAL/TRIO domain"/>
    <property type="match status" value="1"/>
</dbReference>
<dbReference type="PANTHER" id="PTHR10174">
    <property type="entry name" value="ALPHA-TOCOPHEROL TRANSFER PROTEIN-RELATED"/>
    <property type="match status" value="1"/>
</dbReference>